<keyword evidence="9" id="KW-0862">Zinc</keyword>
<keyword evidence="10" id="KW-0482">Metalloprotease</keyword>
<keyword evidence="7" id="KW-0479">Metal-binding</keyword>
<dbReference type="Pfam" id="PF17900">
    <property type="entry name" value="Peptidase_M1_N"/>
    <property type="match status" value="1"/>
</dbReference>
<evidence type="ECO:0000256" key="1">
    <source>
        <dbReference type="ARBA" id="ARBA00000098"/>
    </source>
</evidence>
<evidence type="ECO:0000313" key="15">
    <source>
        <dbReference type="EMBL" id="MEN2743211.1"/>
    </source>
</evidence>
<comment type="catalytic activity">
    <reaction evidence="1">
        <text>Release of an N-terminal amino acid, Xaa-|-Yaa- from a peptide, amide or arylamide. Xaa is preferably Ala, but may be most amino acids including Pro (slow action). When a terminal hydrophobic residue is followed by a prolyl residue, the two may be released as an intact Xaa-Pro dipeptide.</text>
        <dbReference type="EC" id="3.4.11.2"/>
    </reaction>
</comment>
<dbReference type="SUPFAM" id="SSF55486">
    <property type="entry name" value="Metalloproteases ('zincins'), catalytic domain"/>
    <property type="match status" value="1"/>
</dbReference>
<evidence type="ECO:0000256" key="7">
    <source>
        <dbReference type="ARBA" id="ARBA00022723"/>
    </source>
</evidence>
<dbReference type="Pfam" id="PF01433">
    <property type="entry name" value="Peptidase_M1"/>
    <property type="match status" value="1"/>
</dbReference>
<evidence type="ECO:0000256" key="11">
    <source>
        <dbReference type="ARBA" id="ARBA00029811"/>
    </source>
</evidence>
<accession>A0ABU9X3C9</accession>
<dbReference type="Proteomes" id="UP001422074">
    <property type="component" value="Unassembled WGS sequence"/>
</dbReference>
<keyword evidence="8 16" id="KW-0378">Hydrolase</keyword>
<keyword evidence="17" id="KW-1185">Reference proteome</keyword>
<sequence>MSPTNPAAQTDSRPSDQRARLLARPLLPDPYTPGHGSPSFTVRHYALDLDVRLASNRLAGRARLQARAEETLGDIVLSLVGLRAVRVQVDGAKPAKVVQRGDQLRIVPSSPLAAGRDFHVEVRYEGNPSPSSGTWGEVGWEELADGVLVAGQPTGAPTWFPCNDHPSQKAAFRTTVTADAGYRVVANGLLVGHRRKASRETWVYEQHEPMAPYLATVLIGRWHMLDLGRVRAGGAPPVRVYAAVPPLLRTAAEAGLADQRDMVAHFSGLFGPYPFRDYTVVVTEDALEIPLEAQTLSIMGRNHITRSWESQRLLAHELAHQWFGNSVTVGQWEDIWLHEGFACYAEWLWSEKAGQGSTRSRAGAAWKLLASRRQDLVIGAPGPDLMFDDRVYKRGALALHALREAVGDDRFFRALRALCSEKRHANASTGEVVELFDRVGAGARGFSAARVLRPWLWEERLPAFPS</sequence>
<evidence type="ECO:0000256" key="12">
    <source>
        <dbReference type="ARBA" id="ARBA00031533"/>
    </source>
</evidence>
<dbReference type="EMBL" id="JBDFRB010000021">
    <property type="protein sequence ID" value="MEN2745947.1"/>
    <property type="molecule type" value="Genomic_DNA"/>
</dbReference>
<dbReference type="InterPro" id="IPR027268">
    <property type="entry name" value="Peptidase_M4/M1_CTD_sf"/>
</dbReference>
<evidence type="ECO:0000259" key="14">
    <source>
        <dbReference type="Pfam" id="PF17900"/>
    </source>
</evidence>
<keyword evidence="6" id="KW-0645">Protease</keyword>
<dbReference type="InterPro" id="IPR050344">
    <property type="entry name" value="Peptidase_M1_aminopeptidases"/>
</dbReference>
<evidence type="ECO:0000313" key="16">
    <source>
        <dbReference type="EMBL" id="MEN2745947.1"/>
    </source>
</evidence>
<comment type="caution">
    <text evidence="16">The sequence shown here is derived from an EMBL/GenBank/DDBJ whole genome shotgun (WGS) entry which is preliminary data.</text>
</comment>
<comment type="cofactor">
    <cofactor evidence="2">
        <name>Zn(2+)</name>
        <dbReference type="ChEBI" id="CHEBI:29105"/>
    </cofactor>
</comment>
<evidence type="ECO:0000256" key="5">
    <source>
        <dbReference type="ARBA" id="ARBA00015611"/>
    </source>
</evidence>
<dbReference type="Gene3D" id="2.60.40.1730">
    <property type="entry name" value="tricorn interacting facor f3 domain"/>
    <property type="match status" value="1"/>
</dbReference>
<dbReference type="PANTHER" id="PTHR11533">
    <property type="entry name" value="PROTEASE M1 ZINC METALLOPROTEASE"/>
    <property type="match status" value="1"/>
</dbReference>
<dbReference type="RefSeq" id="WP_345882681.1">
    <property type="nucleotide sequence ID" value="NZ_JBDFRB010000001.1"/>
</dbReference>
<dbReference type="CDD" id="cd09603">
    <property type="entry name" value="M1_APN_like"/>
    <property type="match status" value="1"/>
</dbReference>
<keyword evidence="16" id="KW-0031">Aminopeptidase</keyword>
<dbReference type="SUPFAM" id="SSF63737">
    <property type="entry name" value="Leukotriene A4 hydrolase N-terminal domain"/>
    <property type="match status" value="1"/>
</dbReference>
<feature type="domain" description="Peptidase M1 membrane alanine aminopeptidase" evidence="13">
    <location>
        <begin position="272"/>
        <end position="438"/>
    </location>
</feature>
<organism evidence="16 17">
    <name type="scientific">Sinomonas halotolerans</name>
    <dbReference type="NCBI Taxonomy" id="1644133"/>
    <lineage>
        <taxon>Bacteria</taxon>
        <taxon>Bacillati</taxon>
        <taxon>Actinomycetota</taxon>
        <taxon>Actinomycetes</taxon>
        <taxon>Micrococcales</taxon>
        <taxon>Micrococcaceae</taxon>
        <taxon>Sinomonas</taxon>
    </lineage>
</organism>
<dbReference type="Gene3D" id="1.10.390.10">
    <property type="entry name" value="Neutral Protease Domain 2"/>
    <property type="match status" value="1"/>
</dbReference>
<name>A0ABU9X3C9_9MICC</name>
<proteinExistence type="inferred from homology"/>
<dbReference type="InterPro" id="IPR001930">
    <property type="entry name" value="Peptidase_M1"/>
</dbReference>
<dbReference type="GO" id="GO:0004177">
    <property type="term" value="F:aminopeptidase activity"/>
    <property type="evidence" value="ECO:0007669"/>
    <property type="project" value="UniProtKB-KW"/>
</dbReference>
<protein>
    <recommendedName>
        <fullName evidence="5">Aminopeptidase N</fullName>
        <ecNumber evidence="4">3.4.11.2</ecNumber>
    </recommendedName>
    <alternativeName>
        <fullName evidence="11">Alanine aminopeptidase</fullName>
    </alternativeName>
    <alternativeName>
        <fullName evidence="12">Lysyl aminopeptidase</fullName>
    </alternativeName>
</protein>
<dbReference type="EC" id="3.4.11.2" evidence="4"/>
<evidence type="ECO:0000256" key="8">
    <source>
        <dbReference type="ARBA" id="ARBA00022801"/>
    </source>
</evidence>
<evidence type="ECO:0000256" key="9">
    <source>
        <dbReference type="ARBA" id="ARBA00022833"/>
    </source>
</evidence>
<dbReference type="InterPro" id="IPR014782">
    <property type="entry name" value="Peptidase_M1_dom"/>
</dbReference>
<evidence type="ECO:0000256" key="2">
    <source>
        <dbReference type="ARBA" id="ARBA00001947"/>
    </source>
</evidence>
<dbReference type="InterPro" id="IPR045357">
    <property type="entry name" value="Aminopeptidase_N-like_N"/>
</dbReference>
<dbReference type="EMBL" id="JBDFRB010000001">
    <property type="protein sequence ID" value="MEN2743211.1"/>
    <property type="molecule type" value="Genomic_DNA"/>
</dbReference>
<evidence type="ECO:0000256" key="10">
    <source>
        <dbReference type="ARBA" id="ARBA00023049"/>
    </source>
</evidence>
<dbReference type="PRINTS" id="PR00756">
    <property type="entry name" value="ALADIPTASE"/>
</dbReference>
<evidence type="ECO:0000256" key="6">
    <source>
        <dbReference type="ARBA" id="ARBA00022670"/>
    </source>
</evidence>
<gene>
    <name evidence="15" type="ORF">ABCQ75_01490</name>
    <name evidence="16" type="ORF">ABCQ75_15580</name>
</gene>
<comment type="similarity">
    <text evidence="3">Belongs to the peptidase M1 family.</text>
</comment>
<evidence type="ECO:0000313" key="17">
    <source>
        <dbReference type="Proteomes" id="UP001422074"/>
    </source>
</evidence>
<reference evidence="16 17" key="1">
    <citation type="submission" date="2024-05" db="EMBL/GenBank/DDBJ databases">
        <title>Sinomonas sp. nov., isolated from a waste landfill.</title>
        <authorList>
            <person name="Zhao Y."/>
        </authorList>
    </citation>
    <scope>NUCLEOTIDE SEQUENCE [LARGE SCALE GENOMIC DNA]</scope>
    <source>
        <strain evidence="16 17">CCTCC AB2014300</strain>
    </source>
</reference>
<evidence type="ECO:0000256" key="4">
    <source>
        <dbReference type="ARBA" id="ARBA00012564"/>
    </source>
</evidence>
<evidence type="ECO:0000259" key="13">
    <source>
        <dbReference type="Pfam" id="PF01433"/>
    </source>
</evidence>
<feature type="domain" description="Aminopeptidase N-like N-terminal" evidence="14">
    <location>
        <begin position="43"/>
        <end position="214"/>
    </location>
</feature>
<evidence type="ECO:0000256" key="3">
    <source>
        <dbReference type="ARBA" id="ARBA00010136"/>
    </source>
</evidence>
<dbReference type="InterPro" id="IPR042097">
    <property type="entry name" value="Aminopeptidase_N-like_N_sf"/>
</dbReference>